<dbReference type="OrthoDB" id="10249775at2759"/>
<accession>A0A9Q1CSY7</accession>
<name>A0A9Q1CSY7_CONCO</name>
<dbReference type="AlphaFoldDB" id="A0A9Q1CSY7"/>
<proteinExistence type="predicted"/>
<reference evidence="2" key="1">
    <citation type="journal article" date="2023" name="Science">
        <title>Genome structures resolve the early diversification of teleost fishes.</title>
        <authorList>
            <person name="Parey E."/>
            <person name="Louis A."/>
            <person name="Montfort J."/>
            <person name="Bouchez O."/>
            <person name="Roques C."/>
            <person name="Iampietro C."/>
            <person name="Lluch J."/>
            <person name="Castinel A."/>
            <person name="Donnadieu C."/>
            <person name="Desvignes T."/>
            <person name="Floi Bucao C."/>
            <person name="Jouanno E."/>
            <person name="Wen M."/>
            <person name="Mejri S."/>
            <person name="Dirks R."/>
            <person name="Jansen H."/>
            <person name="Henkel C."/>
            <person name="Chen W.J."/>
            <person name="Zahm M."/>
            <person name="Cabau C."/>
            <person name="Klopp C."/>
            <person name="Thompson A.W."/>
            <person name="Robinson-Rechavi M."/>
            <person name="Braasch I."/>
            <person name="Lecointre G."/>
            <person name="Bobe J."/>
            <person name="Postlethwait J.H."/>
            <person name="Berthelot C."/>
            <person name="Roest Crollius H."/>
            <person name="Guiguen Y."/>
        </authorList>
    </citation>
    <scope>NUCLEOTIDE SEQUENCE</scope>
    <source>
        <strain evidence="2">Concon-B</strain>
    </source>
</reference>
<feature type="region of interest" description="Disordered" evidence="1">
    <location>
        <begin position="77"/>
        <end position="98"/>
    </location>
</feature>
<evidence type="ECO:0000256" key="1">
    <source>
        <dbReference type="SAM" id="MobiDB-lite"/>
    </source>
</evidence>
<dbReference type="EMBL" id="JAFJMO010000886">
    <property type="protein sequence ID" value="KAJ8245742.1"/>
    <property type="molecule type" value="Genomic_DNA"/>
</dbReference>
<evidence type="ECO:0000313" key="3">
    <source>
        <dbReference type="Proteomes" id="UP001152803"/>
    </source>
</evidence>
<dbReference type="InterPro" id="IPR042507">
    <property type="entry name" value="TBC1D19"/>
</dbReference>
<protein>
    <submittedName>
        <fullName evidence="2">Uncharacterized protein</fullName>
    </submittedName>
</protein>
<evidence type="ECO:0000313" key="2">
    <source>
        <dbReference type="EMBL" id="KAJ8245742.1"/>
    </source>
</evidence>
<keyword evidence="3" id="KW-1185">Reference proteome</keyword>
<comment type="caution">
    <text evidence="2">The sequence shown here is derived from an EMBL/GenBank/DDBJ whole genome shotgun (WGS) entry which is preliminary data.</text>
</comment>
<dbReference type="PANTHER" id="PTHR16110:SF1">
    <property type="entry name" value="TBC1 DOMAIN FAMILY MEMBER 19"/>
    <property type="match status" value="1"/>
</dbReference>
<feature type="non-terminal residue" evidence="2">
    <location>
        <position position="1"/>
    </location>
</feature>
<dbReference type="Proteomes" id="UP001152803">
    <property type="component" value="Unassembled WGS sequence"/>
</dbReference>
<dbReference type="PANTHER" id="PTHR16110">
    <property type="entry name" value="TBC1 DOMAIN FAMILY MEMBER 19"/>
    <property type="match status" value="1"/>
</dbReference>
<organism evidence="2 3">
    <name type="scientific">Conger conger</name>
    <name type="common">Conger eel</name>
    <name type="synonym">Muraena conger</name>
    <dbReference type="NCBI Taxonomy" id="82655"/>
    <lineage>
        <taxon>Eukaryota</taxon>
        <taxon>Metazoa</taxon>
        <taxon>Chordata</taxon>
        <taxon>Craniata</taxon>
        <taxon>Vertebrata</taxon>
        <taxon>Euteleostomi</taxon>
        <taxon>Actinopterygii</taxon>
        <taxon>Neopterygii</taxon>
        <taxon>Teleostei</taxon>
        <taxon>Anguilliformes</taxon>
        <taxon>Congridae</taxon>
        <taxon>Conger</taxon>
    </lineage>
</organism>
<gene>
    <name evidence="2" type="ORF">COCON_G00235260</name>
</gene>
<sequence length="98" mass="11430">MMDEGSELSVTIAQVVQRLKGTHLHSQLEKQAKECLHRPEIKLECLKEDVRNFLKKSGWERKLQNAVYRELHVLPPPNHLAVPPQHMKEPLAYMRKAQ</sequence>